<proteinExistence type="predicted"/>
<comment type="caution">
    <text evidence="1">The sequence shown here is derived from an EMBL/GenBank/DDBJ whole genome shotgun (WGS) entry which is preliminary data.</text>
</comment>
<dbReference type="Proteomes" id="UP000235081">
    <property type="component" value="Unassembled WGS sequence"/>
</dbReference>
<evidence type="ECO:0000313" key="2">
    <source>
        <dbReference type="Proteomes" id="UP000235081"/>
    </source>
</evidence>
<accession>A0A2N6LBV2</accession>
<evidence type="ECO:0000313" key="1">
    <source>
        <dbReference type="EMBL" id="PMB20236.1"/>
    </source>
</evidence>
<name>A0A2N6LBV2_9CYAN</name>
<protein>
    <submittedName>
        <fullName evidence="1">Uncharacterized protein</fullName>
    </submittedName>
</protein>
<organism evidence="1 2">
    <name type="scientific">Fischerella thermalis CCMEE 5318</name>
    <dbReference type="NCBI Taxonomy" id="2019666"/>
    <lineage>
        <taxon>Bacteria</taxon>
        <taxon>Bacillati</taxon>
        <taxon>Cyanobacteriota</taxon>
        <taxon>Cyanophyceae</taxon>
        <taxon>Nostocales</taxon>
        <taxon>Hapalosiphonaceae</taxon>
        <taxon>Fischerella</taxon>
    </lineage>
</organism>
<dbReference type="AlphaFoldDB" id="A0A2N6LBV2"/>
<reference evidence="1 2" key="1">
    <citation type="submission" date="2017-07" db="EMBL/GenBank/DDBJ databases">
        <title>Genomes of Fischerella (Mastigocladus) sp. strains.</title>
        <authorList>
            <person name="Miller S.R."/>
        </authorList>
    </citation>
    <scope>NUCLEOTIDE SEQUENCE [LARGE SCALE GENOMIC DNA]</scope>
    <source>
        <strain evidence="1 2">CCMEE 5318</strain>
    </source>
</reference>
<dbReference type="EMBL" id="NMQE01000528">
    <property type="protein sequence ID" value="PMB20236.1"/>
    <property type="molecule type" value="Genomic_DNA"/>
</dbReference>
<gene>
    <name evidence="1" type="ORF">CEN46_16885</name>
</gene>
<sequence>MEVNISPTTILVSAPSPFNFSQTQINIKRVYPRWIVLIAVLIVDNSLADAKSEYNFGFALCSEFCFLHIISKMSISIFSLIAEMMSISVKQGYISSMSRFANNSKFQIL</sequence>